<evidence type="ECO:0000259" key="8">
    <source>
        <dbReference type="Pfam" id="PF01545"/>
    </source>
</evidence>
<dbReference type="InterPro" id="IPR002524">
    <property type="entry name" value="Cation_efflux"/>
</dbReference>
<feature type="domain" description="Cation efflux protein cytoplasmic" evidence="9">
    <location>
        <begin position="207"/>
        <end position="284"/>
    </location>
</feature>
<evidence type="ECO:0000256" key="2">
    <source>
        <dbReference type="ARBA" id="ARBA00008114"/>
    </source>
</evidence>
<dbReference type="Gene3D" id="3.30.70.1350">
    <property type="entry name" value="Cation efflux protein, cytoplasmic domain"/>
    <property type="match status" value="1"/>
</dbReference>
<name>A0ABV7IM54_9RHOB</name>
<sequence length="295" mass="31187">MNRTVKIAVGSIVVGIVVLGLKTLAWRVTGSVALLSDALESTVNVATALAALIAIRIAQRPADQGHPYGHHKAEFLSAVLEGVMIIVAALLILEEAFRGIMEPQALDAPVEGLLINVAASTINAGWCWVLLNQGRRLKSPALVADGRHLLSDVVTSIGVIGGVLLAIVTGHAILDPILAAAVAVNILWSGWKVMTASLGGLMDQAVPDDTLHAIRSTISDQAHGAIEAHDLRTRHAGSMTFIDFHLVVDGETSVSEAHAICDRIEAALKRRLDDAQITIHVEPEHKAKHSGVLVL</sequence>
<dbReference type="Pfam" id="PF16916">
    <property type="entry name" value="ZT_dimer"/>
    <property type="match status" value="1"/>
</dbReference>
<reference evidence="11" key="1">
    <citation type="journal article" date="2019" name="Int. J. Syst. Evol. Microbiol.">
        <title>The Global Catalogue of Microorganisms (GCM) 10K type strain sequencing project: providing services to taxonomists for standard genome sequencing and annotation.</title>
        <authorList>
            <consortium name="The Broad Institute Genomics Platform"/>
            <consortium name="The Broad Institute Genome Sequencing Center for Infectious Disease"/>
            <person name="Wu L."/>
            <person name="Ma J."/>
        </authorList>
    </citation>
    <scope>NUCLEOTIDE SEQUENCE [LARGE SCALE GENOMIC DNA]</scope>
    <source>
        <strain evidence="11">KCTC 52239</strain>
    </source>
</reference>
<evidence type="ECO:0000256" key="6">
    <source>
        <dbReference type="ARBA" id="ARBA00023136"/>
    </source>
</evidence>
<dbReference type="InterPro" id="IPR027469">
    <property type="entry name" value="Cation_efflux_TMD_sf"/>
</dbReference>
<dbReference type="InterPro" id="IPR036837">
    <property type="entry name" value="Cation_efflux_CTD_sf"/>
</dbReference>
<comment type="similarity">
    <text evidence="2">Belongs to the cation diffusion facilitator (CDF) transporter (TC 2.A.4) family.</text>
</comment>
<evidence type="ECO:0000259" key="9">
    <source>
        <dbReference type="Pfam" id="PF16916"/>
    </source>
</evidence>
<dbReference type="Proteomes" id="UP001595557">
    <property type="component" value="Unassembled WGS sequence"/>
</dbReference>
<feature type="transmembrane region" description="Helical" evidence="7">
    <location>
        <begin position="38"/>
        <end position="55"/>
    </location>
</feature>
<dbReference type="NCBIfam" id="TIGR01297">
    <property type="entry name" value="CDF"/>
    <property type="match status" value="1"/>
</dbReference>
<feature type="transmembrane region" description="Helical" evidence="7">
    <location>
        <begin position="152"/>
        <end position="171"/>
    </location>
</feature>
<comment type="subcellular location">
    <subcellularLocation>
        <location evidence="1">Membrane</location>
        <topology evidence="1">Multi-pass membrane protein</topology>
    </subcellularLocation>
</comment>
<accession>A0ABV7IM54</accession>
<evidence type="ECO:0000256" key="3">
    <source>
        <dbReference type="ARBA" id="ARBA00022448"/>
    </source>
</evidence>
<dbReference type="InterPro" id="IPR050291">
    <property type="entry name" value="CDF_Transporter"/>
</dbReference>
<feature type="transmembrane region" description="Helical" evidence="7">
    <location>
        <begin position="7"/>
        <end position="26"/>
    </location>
</feature>
<gene>
    <name evidence="10" type="ORF">ACFOD7_17060</name>
</gene>
<evidence type="ECO:0000256" key="1">
    <source>
        <dbReference type="ARBA" id="ARBA00004141"/>
    </source>
</evidence>
<comment type="caution">
    <text evidence="10">The sequence shown here is derived from an EMBL/GenBank/DDBJ whole genome shotgun (WGS) entry which is preliminary data.</text>
</comment>
<evidence type="ECO:0000313" key="11">
    <source>
        <dbReference type="Proteomes" id="UP001595557"/>
    </source>
</evidence>
<organism evidence="10 11">
    <name type="scientific">Paracoccus fontiphilus</name>
    <dbReference type="NCBI Taxonomy" id="1815556"/>
    <lineage>
        <taxon>Bacteria</taxon>
        <taxon>Pseudomonadati</taxon>
        <taxon>Pseudomonadota</taxon>
        <taxon>Alphaproteobacteria</taxon>
        <taxon>Rhodobacterales</taxon>
        <taxon>Paracoccaceae</taxon>
        <taxon>Paracoccus</taxon>
    </lineage>
</organism>
<keyword evidence="5 7" id="KW-1133">Transmembrane helix</keyword>
<dbReference type="PANTHER" id="PTHR43840">
    <property type="entry name" value="MITOCHONDRIAL METAL TRANSPORTER 1-RELATED"/>
    <property type="match status" value="1"/>
</dbReference>
<feature type="transmembrane region" description="Helical" evidence="7">
    <location>
        <begin position="113"/>
        <end position="131"/>
    </location>
</feature>
<dbReference type="SUPFAM" id="SSF160240">
    <property type="entry name" value="Cation efflux protein cytoplasmic domain-like"/>
    <property type="match status" value="1"/>
</dbReference>
<dbReference type="InterPro" id="IPR058533">
    <property type="entry name" value="Cation_efflux_TM"/>
</dbReference>
<keyword evidence="11" id="KW-1185">Reference proteome</keyword>
<evidence type="ECO:0000256" key="7">
    <source>
        <dbReference type="SAM" id="Phobius"/>
    </source>
</evidence>
<evidence type="ECO:0000256" key="4">
    <source>
        <dbReference type="ARBA" id="ARBA00022692"/>
    </source>
</evidence>
<dbReference type="PANTHER" id="PTHR43840:SF15">
    <property type="entry name" value="MITOCHONDRIAL METAL TRANSPORTER 1-RELATED"/>
    <property type="match status" value="1"/>
</dbReference>
<evidence type="ECO:0000313" key="10">
    <source>
        <dbReference type="EMBL" id="MFC3169762.1"/>
    </source>
</evidence>
<dbReference type="InterPro" id="IPR027470">
    <property type="entry name" value="Cation_efflux_CTD"/>
</dbReference>
<dbReference type="Gene3D" id="1.20.1510.10">
    <property type="entry name" value="Cation efflux protein transmembrane domain"/>
    <property type="match status" value="1"/>
</dbReference>
<dbReference type="Pfam" id="PF01545">
    <property type="entry name" value="Cation_efflux"/>
    <property type="match status" value="1"/>
</dbReference>
<dbReference type="SUPFAM" id="SSF161111">
    <property type="entry name" value="Cation efflux protein transmembrane domain-like"/>
    <property type="match status" value="1"/>
</dbReference>
<keyword evidence="4 7" id="KW-0812">Transmembrane</keyword>
<feature type="transmembrane region" description="Helical" evidence="7">
    <location>
        <begin position="75"/>
        <end position="93"/>
    </location>
</feature>
<evidence type="ECO:0000256" key="5">
    <source>
        <dbReference type="ARBA" id="ARBA00022989"/>
    </source>
</evidence>
<proteinExistence type="inferred from homology"/>
<feature type="domain" description="Cation efflux protein transmembrane" evidence="8">
    <location>
        <begin position="11"/>
        <end position="202"/>
    </location>
</feature>
<keyword evidence="3" id="KW-0813">Transport</keyword>
<dbReference type="RefSeq" id="WP_207464954.1">
    <property type="nucleotide sequence ID" value="NZ_JAFNAW010000002.1"/>
</dbReference>
<keyword evidence="6 7" id="KW-0472">Membrane</keyword>
<dbReference type="EMBL" id="JBHRTE010000086">
    <property type="protein sequence ID" value="MFC3169762.1"/>
    <property type="molecule type" value="Genomic_DNA"/>
</dbReference>
<protein>
    <submittedName>
        <fullName evidence="10">Cation diffusion facilitator family transporter</fullName>
    </submittedName>
</protein>